<feature type="region of interest" description="Disordered" evidence="2">
    <location>
        <begin position="93"/>
        <end position="115"/>
    </location>
</feature>
<gene>
    <name evidence="3" type="ORF">JYB65_13095</name>
</gene>
<name>A0A939IH08_CLOAM</name>
<keyword evidence="4" id="KW-1185">Reference proteome</keyword>
<dbReference type="Proteomes" id="UP000664545">
    <property type="component" value="Unassembled WGS sequence"/>
</dbReference>
<keyword evidence="1" id="KW-0175">Coiled coil</keyword>
<dbReference type="AlphaFoldDB" id="A0A939IH08"/>
<feature type="region of interest" description="Disordered" evidence="2">
    <location>
        <begin position="1"/>
        <end position="27"/>
    </location>
</feature>
<reference evidence="3" key="1">
    <citation type="submission" date="2021-02" db="EMBL/GenBank/DDBJ databases">
        <title>Abyssanaerobacter marinus gen.nov., sp., nov, anaerobic bacterium isolated from the Onnuri vent field of Indian Ocean and suggestion of Mogibacteriaceae fam. nov., and proposal of reclassification of ambiguous this family's genus member.</title>
        <authorList>
            <person name="Kim Y.J."/>
            <person name="Yang J.-A."/>
        </authorList>
    </citation>
    <scope>NUCLEOTIDE SEQUENCE</scope>
    <source>
        <strain evidence="3">DSM 2634</strain>
    </source>
</reference>
<proteinExistence type="predicted"/>
<comment type="caution">
    <text evidence="3">The sequence shown here is derived from an EMBL/GenBank/DDBJ whole genome shotgun (WGS) entry which is preliminary data.</text>
</comment>
<feature type="coiled-coil region" evidence="1">
    <location>
        <begin position="203"/>
        <end position="232"/>
    </location>
</feature>
<evidence type="ECO:0000313" key="3">
    <source>
        <dbReference type="EMBL" id="MBN7774295.1"/>
    </source>
</evidence>
<accession>A0A939IH08</accession>
<sequence>MQIHTNSVFSNTGKPFNPANKNTSSKNSLIDSLMDQRESLIKKRNALMAKTAENDQPLDTIQDQLKIYNQQIENLTAQIAQETRAAAKETVRDAQTNQNQMQDNIDSSPKTEEELTNDKLNLVSKLGTNFDTIKIMGSIKTKLESEANVTENQINTDNQNRADFIEHVAWSNPEAASLLSKQGASENKYDKLASLTMRISELMNMLGDQMTEAQQEIEDTKLQEKIQNLMQQWHKKEDIDNGDSAGKADSQEIPASNNALIKLDEAFKHAMSATKDFSDNLPQWLQEAEEINLSGIKKEDFLNDKLRDWEDNLQKKSPDEYESWKRITASLDITV</sequence>
<dbReference type="RefSeq" id="WP_206583137.1">
    <property type="nucleotide sequence ID" value="NZ_JAFJZZ010000008.1"/>
</dbReference>
<organism evidence="3 4">
    <name type="scientific">Clostridium aminobutyricum</name>
    <dbReference type="NCBI Taxonomy" id="33953"/>
    <lineage>
        <taxon>Bacteria</taxon>
        <taxon>Bacillati</taxon>
        <taxon>Bacillota</taxon>
        <taxon>Clostridia</taxon>
        <taxon>Eubacteriales</taxon>
        <taxon>Clostridiaceae</taxon>
        <taxon>Clostridium</taxon>
    </lineage>
</organism>
<feature type="compositionally biased region" description="Polar residues" evidence="2">
    <location>
        <begin position="93"/>
        <end position="108"/>
    </location>
</feature>
<evidence type="ECO:0000313" key="4">
    <source>
        <dbReference type="Proteomes" id="UP000664545"/>
    </source>
</evidence>
<protein>
    <submittedName>
        <fullName evidence="3">Uncharacterized protein</fullName>
    </submittedName>
</protein>
<evidence type="ECO:0000256" key="2">
    <source>
        <dbReference type="SAM" id="MobiDB-lite"/>
    </source>
</evidence>
<dbReference type="EMBL" id="JAFJZZ010000008">
    <property type="protein sequence ID" value="MBN7774295.1"/>
    <property type="molecule type" value="Genomic_DNA"/>
</dbReference>
<evidence type="ECO:0000256" key="1">
    <source>
        <dbReference type="SAM" id="Coils"/>
    </source>
</evidence>